<dbReference type="InterPro" id="IPR000368">
    <property type="entry name" value="Sucrose_synth_GT-B1"/>
</dbReference>
<comment type="catalytic activity">
    <reaction evidence="7">
        <text>beta-D-fructose 6-phosphate + UDP-alpha-D-glucose = sucrose 6(F)-phosphate + UDP + H(+)</text>
        <dbReference type="Rhea" id="RHEA:22172"/>
        <dbReference type="ChEBI" id="CHEBI:15378"/>
        <dbReference type="ChEBI" id="CHEBI:57634"/>
        <dbReference type="ChEBI" id="CHEBI:57723"/>
        <dbReference type="ChEBI" id="CHEBI:58223"/>
        <dbReference type="ChEBI" id="CHEBI:58885"/>
        <dbReference type="EC" id="2.4.1.14"/>
    </reaction>
</comment>
<protein>
    <recommendedName>
        <fullName evidence="4">sucrose-phosphate synthase</fullName>
        <ecNumber evidence="4">2.4.1.14</ecNumber>
    </recommendedName>
</protein>
<dbReference type="Pfam" id="PF00534">
    <property type="entry name" value="Glycos_transf_1"/>
    <property type="match status" value="1"/>
</dbReference>
<dbReference type="Gene3D" id="3.40.50.2000">
    <property type="entry name" value="Glycogen Phosphorylase B"/>
    <property type="match status" value="2"/>
</dbReference>
<dbReference type="InterPro" id="IPR006380">
    <property type="entry name" value="SPP-like_dom"/>
</dbReference>
<reference evidence="11" key="2">
    <citation type="journal article" date="2023" name="Int. J. Mol. Sci.">
        <title>De Novo Assembly and Annotation of 11 Diverse Shrub Willow (Salix) Genomes Reveals Novel Gene Organization in Sex-Linked Regions.</title>
        <authorList>
            <person name="Hyden B."/>
            <person name="Feng K."/>
            <person name="Yates T.B."/>
            <person name="Jawdy S."/>
            <person name="Cereghino C."/>
            <person name="Smart L.B."/>
            <person name="Muchero W."/>
        </authorList>
    </citation>
    <scope>NUCLEOTIDE SEQUENCE</scope>
    <source>
        <tissue evidence="11">Shoot tip</tissue>
    </source>
</reference>
<dbReference type="InterPro" id="IPR023214">
    <property type="entry name" value="HAD_sf"/>
</dbReference>
<comment type="similarity">
    <text evidence="2">Belongs to the glycosyltransferase 1 family.</text>
</comment>
<evidence type="ECO:0000256" key="7">
    <source>
        <dbReference type="ARBA" id="ARBA00047471"/>
    </source>
</evidence>
<reference evidence="11" key="1">
    <citation type="submission" date="2022-11" db="EMBL/GenBank/DDBJ databases">
        <authorList>
            <person name="Hyden B.L."/>
            <person name="Feng K."/>
            <person name="Yates T."/>
            <person name="Jawdy S."/>
            <person name="Smart L.B."/>
            <person name="Muchero W."/>
        </authorList>
    </citation>
    <scope>NUCLEOTIDE SEQUENCE</scope>
    <source>
        <tissue evidence="11">Shoot tip</tissue>
    </source>
</reference>
<dbReference type="Gene3D" id="3.90.1070.10">
    <property type="match status" value="1"/>
</dbReference>
<dbReference type="EMBL" id="JAPFFM010000006">
    <property type="protein sequence ID" value="KAJ6759028.1"/>
    <property type="molecule type" value="Genomic_DNA"/>
</dbReference>
<dbReference type="GO" id="GO:0046524">
    <property type="term" value="F:sucrose-phosphate synthase activity"/>
    <property type="evidence" value="ECO:0007669"/>
    <property type="project" value="UniProtKB-EC"/>
</dbReference>
<dbReference type="Pfam" id="PF05116">
    <property type="entry name" value="S6PP"/>
    <property type="match status" value="1"/>
</dbReference>
<organism evidence="11 12">
    <name type="scientific">Salix koriyanagi</name>
    <dbReference type="NCBI Taxonomy" id="2511006"/>
    <lineage>
        <taxon>Eukaryota</taxon>
        <taxon>Viridiplantae</taxon>
        <taxon>Streptophyta</taxon>
        <taxon>Embryophyta</taxon>
        <taxon>Tracheophyta</taxon>
        <taxon>Spermatophyta</taxon>
        <taxon>Magnoliopsida</taxon>
        <taxon>eudicotyledons</taxon>
        <taxon>Gunneridae</taxon>
        <taxon>Pentapetalae</taxon>
        <taxon>rosids</taxon>
        <taxon>fabids</taxon>
        <taxon>Malpighiales</taxon>
        <taxon>Salicaceae</taxon>
        <taxon>Saliceae</taxon>
        <taxon>Salix</taxon>
    </lineage>
</organism>
<keyword evidence="12" id="KW-1185">Reference proteome</keyword>
<evidence type="ECO:0000256" key="6">
    <source>
        <dbReference type="ARBA" id="ARBA00022679"/>
    </source>
</evidence>
<feature type="domain" description="Sucrose synthase first GT-B" evidence="9">
    <location>
        <begin position="14"/>
        <end position="280"/>
    </location>
</feature>
<dbReference type="PANTHER" id="PTHR46039">
    <property type="entry name" value="SUCROSE-PHOSPHATE SYNTHASE 3-RELATED"/>
    <property type="match status" value="1"/>
</dbReference>
<dbReference type="AlphaFoldDB" id="A0A9Q1A5J3"/>
<comment type="pathway">
    <text evidence="1">Glycan biosynthesis; sucrose biosynthesis; sucrose from D-fructose 6-phosphate and UDP-alpha-D-glucose: step 1/2.</text>
</comment>
<proteinExistence type="inferred from homology"/>
<sequence length="841" mass="93601">MDVWVNQQKGKKLYIILISLHGLIRGDNMELGRDSDTGGQVKYVVELARALASMPGVYRVDLLTRQVSSPDVDWGYGEPTEMLTTRNSEDFLDEMGESSGAYIVRIPFGPKDKYIPKELLWPHIHEFVDGALNHIIRMSKSLGEQIGGGKPVWPVAIHGHYADAGDSAALLSGALNVPMLLTGHSLGRDKLEQLLKQGRLSRDEINSTYKIMRRIEAEELSLDVSEIVITSTRQEIEEQWRLYDGFDPILERKLRARIRRNVSCYGRFMPRMAIIPPGMEFHHIVPQDGDMDGEIEGNEDHPTSPDPSIWTEIMRFFTNSRKPMILALARPDPKKNITTLVKAFGECRPLRELANLTLIMGNRDGIDEMSSTSASVLLSVLKLIDKYDLYGQVAYPKHHKQCDVPDIYRLAAKTKGVFINPAFIEPFGLTLIEAAAHGLPMVATKNGGPVDIHRVLDNGLLVDPHDQQSIADALLKLVSGKQLWAKCRQNGIPQWQKSDDADNSDTDSPGDSLRDIQDLSLNLRFSLDGERAGGVLERTHGKAVDHNSSSGKFPSLRRRKQIFVIAVDFDTIASLAEATRTIFEAVEKERVDGSIGFILSTSLAISEIRSFLASGGFSPNDFDAFICNSGSDLYYSTPNPEDGPFVIDFYYHSHIEYRWGGEGLRKTLVRWSSSIIDKKAEDVERIVSSAEQLSSDYCYAFTVKKPGLLPPVKELRKVLRIQALRGHAIYCQNGTRINVIPVLASRSQALRYLYVRWGVELANMVVFVGECGDTDYEGLLGGLHKSVILKGVCSSACSQLHANQSYPLSDIMPPDSPNVVQAPEESSEIRSSLEQLGCFKS</sequence>
<evidence type="ECO:0000313" key="12">
    <source>
        <dbReference type="Proteomes" id="UP001151752"/>
    </source>
</evidence>
<evidence type="ECO:0000259" key="8">
    <source>
        <dbReference type="Pfam" id="PF00534"/>
    </source>
</evidence>
<feature type="domain" description="Sucrose phosphatase-like" evidence="10">
    <location>
        <begin position="592"/>
        <end position="788"/>
    </location>
</feature>
<evidence type="ECO:0000259" key="10">
    <source>
        <dbReference type="Pfam" id="PF05116"/>
    </source>
</evidence>
<dbReference type="CDD" id="cd16419">
    <property type="entry name" value="HAD_SPS"/>
    <property type="match status" value="1"/>
</dbReference>
<dbReference type="InterPro" id="IPR044161">
    <property type="entry name" value="SPS"/>
</dbReference>
<evidence type="ECO:0000256" key="5">
    <source>
        <dbReference type="ARBA" id="ARBA00022676"/>
    </source>
</evidence>
<dbReference type="InterPro" id="IPR001296">
    <property type="entry name" value="Glyco_trans_1"/>
</dbReference>
<evidence type="ECO:0000256" key="2">
    <source>
        <dbReference type="ARBA" id="ARBA00006530"/>
    </source>
</evidence>
<evidence type="ECO:0000313" key="11">
    <source>
        <dbReference type="EMBL" id="KAJ6759028.1"/>
    </source>
</evidence>
<keyword evidence="5" id="KW-0328">Glycosyltransferase</keyword>
<dbReference type="SUPFAM" id="SSF53756">
    <property type="entry name" value="UDP-Glycosyltransferase/glycogen phosphorylase"/>
    <property type="match status" value="1"/>
</dbReference>
<evidence type="ECO:0000259" key="9">
    <source>
        <dbReference type="Pfam" id="PF00862"/>
    </source>
</evidence>
<evidence type="ECO:0000256" key="4">
    <source>
        <dbReference type="ARBA" id="ARBA00012536"/>
    </source>
</evidence>
<feature type="domain" description="Glycosyl transferase family 1" evidence="8">
    <location>
        <begin position="318"/>
        <end position="491"/>
    </location>
</feature>
<dbReference type="Pfam" id="PF00862">
    <property type="entry name" value="GT-B_Sucrose_synth"/>
    <property type="match status" value="1"/>
</dbReference>
<name>A0A9Q1A5J3_9ROSI</name>
<accession>A0A9Q1A5J3</accession>
<dbReference type="InterPro" id="IPR035659">
    <property type="entry name" value="SPS_C"/>
</dbReference>
<gene>
    <name evidence="11" type="ORF">OIU74_025649</name>
</gene>
<dbReference type="EC" id="2.4.1.14" evidence="4"/>
<comment type="subunit">
    <text evidence="3">Homodimer or homotetramer.</text>
</comment>
<dbReference type="Gene3D" id="3.40.50.1000">
    <property type="entry name" value="HAD superfamily/HAD-like"/>
    <property type="match status" value="1"/>
</dbReference>
<comment type="caution">
    <text evidence="11">The sequence shown here is derived from an EMBL/GenBank/DDBJ whole genome shotgun (WGS) entry which is preliminary data.</text>
</comment>
<keyword evidence="6" id="KW-0808">Transferase</keyword>
<dbReference type="PANTHER" id="PTHR46039:SF2">
    <property type="entry name" value="SUCROSE-PHOSPHATE SYNTHASE 1"/>
    <property type="match status" value="1"/>
</dbReference>
<evidence type="ECO:0000256" key="3">
    <source>
        <dbReference type="ARBA" id="ARBA00011774"/>
    </source>
</evidence>
<evidence type="ECO:0000256" key="1">
    <source>
        <dbReference type="ARBA" id="ARBA00005027"/>
    </source>
</evidence>
<dbReference type="Proteomes" id="UP001151752">
    <property type="component" value="Chromosome 18"/>
</dbReference>
<dbReference type="FunFam" id="3.40.50.2000:FF:000077">
    <property type="entry name" value="Sucrose-phosphate synthase 2"/>
    <property type="match status" value="1"/>
</dbReference>